<gene>
    <name evidence="2" type="ORF">NDU88_006409</name>
</gene>
<evidence type="ECO:0000313" key="3">
    <source>
        <dbReference type="Proteomes" id="UP001066276"/>
    </source>
</evidence>
<organism evidence="2 3">
    <name type="scientific">Pleurodeles waltl</name>
    <name type="common">Iberian ribbed newt</name>
    <dbReference type="NCBI Taxonomy" id="8319"/>
    <lineage>
        <taxon>Eukaryota</taxon>
        <taxon>Metazoa</taxon>
        <taxon>Chordata</taxon>
        <taxon>Craniata</taxon>
        <taxon>Vertebrata</taxon>
        <taxon>Euteleostomi</taxon>
        <taxon>Amphibia</taxon>
        <taxon>Batrachia</taxon>
        <taxon>Caudata</taxon>
        <taxon>Salamandroidea</taxon>
        <taxon>Salamandridae</taxon>
        <taxon>Pleurodelinae</taxon>
        <taxon>Pleurodeles</taxon>
    </lineage>
</organism>
<reference evidence="2" key="1">
    <citation type="journal article" date="2022" name="bioRxiv">
        <title>Sequencing and chromosome-scale assembly of the giantPleurodeles waltlgenome.</title>
        <authorList>
            <person name="Brown T."/>
            <person name="Elewa A."/>
            <person name="Iarovenko S."/>
            <person name="Subramanian E."/>
            <person name="Araus A.J."/>
            <person name="Petzold A."/>
            <person name="Susuki M."/>
            <person name="Suzuki K.-i.T."/>
            <person name="Hayashi T."/>
            <person name="Toyoda A."/>
            <person name="Oliveira C."/>
            <person name="Osipova E."/>
            <person name="Leigh N.D."/>
            <person name="Simon A."/>
            <person name="Yun M.H."/>
        </authorList>
    </citation>
    <scope>NUCLEOTIDE SEQUENCE</scope>
    <source>
        <strain evidence="2">20211129_DDA</strain>
        <tissue evidence="2">Liver</tissue>
    </source>
</reference>
<comment type="caution">
    <text evidence="2">The sequence shown here is derived from an EMBL/GenBank/DDBJ whole genome shotgun (WGS) entry which is preliminary data.</text>
</comment>
<evidence type="ECO:0000313" key="2">
    <source>
        <dbReference type="EMBL" id="KAJ1153650.1"/>
    </source>
</evidence>
<feature type="compositionally biased region" description="Basic and acidic residues" evidence="1">
    <location>
        <begin position="34"/>
        <end position="43"/>
    </location>
</feature>
<sequence>MCSRSESCEAGSAVVTTGSKGRAARRTQATGTQRECDPKLGRASVTKREQRWAEVRRAGCRWLTPGET</sequence>
<dbReference type="AlphaFoldDB" id="A0AAV7RS00"/>
<dbReference type="EMBL" id="JANPWB010000009">
    <property type="protein sequence ID" value="KAJ1153650.1"/>
    <property type="molecule type" value="Genomic_DNA"/>
</dbReference>
<protein>
    <submittedName>
        <fullName evidence="2">Uncharacterized protein</fullName>
    </submittedName>
</protein>
<proteinExistence type="predicted"/>
<feature type="region of interest" description="Disordered" evidence="1">
    <location>
        <begin position="1"/>
        <end position="43"/>
    </location>
</feature>
<accession>A0AAV7RS00</accession>
<keyword evidence="3" id="KW-1185">Reference proteome</keyword>
<name>A0AAV7RS00_PLEWA</name>
<dbReference type="Proteomes" id="UP001066276">
    <property type="component" value="Chromosome 5"/>
</dbReference>
<evidence type="ECO:0000256" key="1">
    <source>
        <dbReference type="SAM" id="MobiDB-lite"/>
    </source>
</evidence>